<evidence type="ECO:0000256" key="1">
    <source>
        <dbReference type="SAM" id="Phobius"/>
    </source>
</evidence>
<dbReference type="Gene3D" id="1.20.58.390">
    <property type="entry name" value="Neurotransmitter-gated ion-channel transmembrane domain"/>
    <property type="match status" value="1"/>
</dbReference>
<feature type="transmembrane region" description="Helical" evidence="1">
    <location>
        <begin position="76"/>
        <end position="96"/>
    </location>
</feature>
<dbReference type="FunFam" id="1.20.58.390:FF:000177">
    <property type="entry name" value="Uncharacterized protein"/>
    <property type="match status" value="1"/>
</dbReference>
<dbReference type="SUPFAM" id="SSF90112">
    <property type="entry name" value="Neurotransmitter-gated ion-channel transmembrane pore"/>
    <property type="match status" value="1"/>
</dbReference>
<feature type="transmembrane region" description="Helical" evidence="1">
    <location>
        <begin position="13"/>
        <end position="38"/>
    </location>
</feature>
<dbReference type="InterPro" id="IPR038050">
    <property type="entry name" value="Neuro_actylchol_rec"/>
</dbReference>
<keyword evidence="1" id="KW-0812">Transmembrane</keyword>
<sequence length="159" mass="17964">VQYPITLYRNPQFWIGLVIIPMFLLGFLIFIGLFFSGLDNLVNNAIGFGLTTMMSMMVVVGILNDSLSKIDTIPCMGLFVLIQIAITSSAVISVLLTEKLLKSIGKIARSKSHDRSLRWRIVRDLTKDGKMFRNILFAVFTILHVANFIWFLSNNEVGY</sequence>
<feature type="transmembrane region" description="Helical" evidence="1">
    <location>
        <begin position="135"/>
        <end position="153"/>
    </location>
</feature>
<evidence type="ECO:0000313" key="2">
    <source>
        <dbReference type="EMBL" id="GMT24582.1"/>
    </source>
</evidence>
<dbReference type="Proteomes" id="UP001432322">
    <property type="component" value="Unassembled WGS sequence"/>
</dbReference>
<dbReference type="GO" id="GO:0006811">
    <property type="term" value="P:monoatomic ion transport"/>
    <property type="evidence" value="ECO:0007669"/>
    <property type="project" value="InterPro"/>
</dbReference>
<proteinExistence type="predicted"/>
<reference evidence="2" key="1">
    <citation type="submission" date="2023-10" db="EMBL/GenBank/DDBJ databases">
        <title>Genome assembly of Pristionchus species.</title>
        <authorList>
            <person name="Yoshida K."/>
            <person name="Sommer R.J."/>
        </authorList>
    </citation>
    <scope>NUCLEOTIDE SEQUENCE</scope>
    <source>
        <strain evidence="2">RS5133</strain>
    </source>
</reference>
<dbReference type="EMBL" id="BTSY01000004">
    <property type="protein sequence ID" value="GMT24582.1"/>
    <property type="molecule type" value="Genomic_DNA"/>
</dbReference>
<comment type="caution">
    <text evidence="2">The sequence shown here is derived from an EMBL/GenBank/DDBJ whole genome shotgun (WGS) entry which is preliminary data.</text>
</comment>
<protein>
    <submittedName>
        <fullName evidence="2">Uncharacterized protein</fullName>
    </submittedName>
</protein>
<evidence type="ECO:0000313" key="3">
    <source>
        <dbReference type="Proteomes" id="UP001432322"/>
    </source>
</evidence>
<keyword evidence="1" id="KW-0472">Membrane</keyword>
<organism evidence="2 3">
    <name type="scientific">Pristionchus fissidentatus</name>
    <dbReference type="NCBI Taxonomy" id="1538716"/>
    <lineage>
        <taxon>Eukaryota</taxon>
        <taxon>Metazoa</taxon>
        <taxon>Ecdysozoa</taxon>
        <taxon>Nematoda</taxon>
        <taxon>Chromadorea</taxon>
        <taxon>Rhabditida</taxon>
        <taxon>Rhabditina</taxon>
        <taxon>Diplogasteromorpha</taxon>
        <taxon>Diplogasteroidea</taxon>
        <taxon>Neodiplogasteridae</taxon>
        <taxon>Pristionchus</taxon>
    </lineage>
</organism>
<accession>A0AAV5W386</accession>
<dbReference type="AlphaFoldDB" id="A0AAV5W386"/>
<keyword evidence="1" id="KW-1133">Transmembrane helix</keyword>
<keyword evidence="3" id="KW-1185">Reference proteome</keyword>
<feature type="non-terminal residue" evidence="2">
    <location>
        <position position="159"/>
    </location>
</feature>
<dbReference type="GO" id="GO:0016020">
    <property type="term" value="C:membrane"/>
    <property type="evidence" value="ECO:0007669"/>
    <property type="project" value="InterPro"/>
</dbReference>
<feature type="non-terminal residue" evidence="2">
    <location>
        <position position="1"/>
    </location>
</feature>
<dbReference type="InterPro" id="IPR036719">
    <property type="entry name" value="Neuro-gated_channel_TM_sf"/>
</dbReference>
<gene>
    <name evidence="2" type="ORF">PFISCL1PPCAC_15879</name>
</gene>
<name>A0AAV5W386_9BILA</name>
<feature type="transmembrane region" description="Helical" evidence="1">
    <location>
        <begin position="45"/>
        <end position="64"/>
    </location>
</feature>